<dbReference type="InterPro" id="IPR005467">
    <property type="entry name" value="His_kinase_dom"/>
</dbReference>
<dbReference type="InterPro" id="IPR036890">
    <property type="entry name" value="HATPase_C_sf"/>
</dbReference>
<reference evidence="14" key="1">
    <citation type="submission" date="2021-02" db="EMBL/GenBank/DDBJ databases">
        <title>Infant gut strain persistence is associated with maternal origin, phylogeny, and functional potential including surface adhesion and iron acquisition.</title>
        <authorList>
            <person name="Lou Y.C."/>
        </authorList>
    </citation>
    <scope>NUCLEOTIDE SEQUENCE</scope>
    <source>
        <strain evidence="14">L3_101_000M1_dasL3_101_000M1_concoct_87</strain>
    </source>
</reference>
<evidence type="ECO:0000256" key="2">
    <source>
        <dbReference type="ARBA" id="ARBA00004370"/>
    </source>
</evidence>
<proteinExistence type="predicted"/>
<sequence>MLERGEIDLLPTLRKTDERAERFDFSNEPISNVATMLTVKAGNRSIVAGNYDTFDGMVVGMSRSGNGRNESFKAYAERNGFTYTPVYFDTDEELSAALRSGTITAAVSNRMRQTSNEWVIDTFDNEDVYIAVRKGDASTLRLVNDALIRMDRDDPTWRTTLFDKYNKNIHTSNKLYLTAAEENYITAHNAADKEFTVLANPDRYPYSYLDKDGKLTGIMVDLFKLVAGRARLHYKFLTPADRTEYKQILNDRAADFVIDLTSDFSTAEDCGYKLTDSYLSAEFSWVLLRSHDGDLRRVAVAYNFNTDVLELPGLDDCATVEYMDSFDDCLAALHSGEIDAYYTYTYQAERTIFDDKKNELRSMLSDERRSFCIGVNRDYDVLLRSVLNKSVNSLTRAEVVSITNKYINLGTQKFSLVRLAYQYPPVIVLTYLCVVAAIVCIRLVLRSRRFRAEAEKALHKAEEASAAKTEFLSNMSHDIRTPINGIMGMLDIAEENFDDKARVKDCIAKMRGAASHLLSLVNDVLDMSKIESGSMQMLNTPFDLRVLLDSCCGILEGQITERNMTFTKQIGPFWHPYLVGSELHIRQVLINILSNAVKYTPDGGEINFRAKETLFEEGLVHLRMEIKDNGIGMSEEFMQHIFEPFTQEQRTSRTTYKGTGLGMAITKKLVDQMHGSLDVESEPGKGSTFILRLSLPVGECPANAPDPMEEKRAPDLKGLHLLLAEDNELNAEIAVTLLEEQGAKITAVTNGKEALEAIQNAAPRTYDAILMDVMMPEMNGLEATRCIRAFEGKGPDEGTPIIAMTANVFADDVKACLDAGMNSHVGKPLDMKILMAEILKYTNRTRSIC</sequence>
<dbReference type="PROSITE" id="PS50109">
    <property type="entry name" value="HIS_KIN"/>
    <property type="match status" value="1"/>
</dbReference>
<evidence type="ECO:0000313" key="14">
    <source>
        <dbReference type="EMBL" id="MBS5333143.1"/>
    </source>
</evidence>
<dbReference type="SUPFAM" id="SSF52172">
    <property type="entry name" value="CheY-like"/>
    <property type="match status" value="1"/>
</dbReference>
<dbReference type="SMART" id="SM00062">
    <property type="entry name" value="PBPb"/>
    <property type="match status" value="1"/>
</dbReference>
<comment type="function">
    <text evidence="9">May play the central regulatory role in sporulation. It may be an element of the effector pathway responsible for the activation of sporulation genes in response to nutritional stress. Spo0A may act in concert with spo0H (a sigma factor) to control the expression of some genes that are critical to the sporulation process.</text>
</comment>
<keyword evidence="5 10" id="KW-0597">Phosphoprotein</keyword>
<dbReference type="InterPro" id="IPR001789">
    <property type="entry name" value="Sig_transdc_resp-reg_receiver"/>
</dbReference>
<dbReference type="SUPFAM" id="SSF55874">
    <property type="entry name" value="ATPase domain of HSP90 chaperone/DNA topoisomerase II/histidine kinase"/>
    <property type="match status" value="1"/>
</dbReference>
<evidence type="ECO:0000256" key="5">
    <source>
        <dbReference type="ARBA" id="ARBA00022553"/>
    </source>
</evidence>
<dbReference type="FunFam" id="3.30.565.10:FF:000006">
    <property type="entry name" value="Sensor histidine kinase WalK"/>
    <property type="match status" value="1"/>
</dbReference>
<dbReference type="Gene3D" id="3.40.50.2300">
    <property type="match status" value="1"/>
</dbReference>
<organism evidence="14 15">
    <name type="scientific">Subdoligranulum variabile</name>
    <dbReference type="NCBI Taxonomy" id="214851"/>
    <lineage>
        <taxon>Bacteria</taxon>
        <taxon>Bacillati</taxon>
        <taxon>Bacillota</taxon>
        <taxon>Clostridia</taxon>
        <taxon>Eubacteriales</taxon>
        <taxon>Oscillospiraceae</taxon>
        <taxon>Subdoligranulum</taxon>
    </lineage>
</organism>
<dbReference type="PROSITE" id="PS50110">
    <property type="entry name" value="RESPONSE_REGULATORY"/>
    <property type="match status" value="1"/>
</dbReference>
<keyword evidence="11" id="KW-1133">Transmembrane helix</keyword>
<feature type="modified residue" description="4-aspartylphosphate" evidence="10">
    <location>
        <position position="772"/>
    </location>
</feature>
<keyword evidence="11" id="KW-0472">Membrane</keyword>
<keyword evidence="6" id="KW-0808">Transferase</keyword>
<dbReference type="Gene3D" id="3.30.565.10">
    <property type="entry name" value="Histidine kinase-like ATPase, C-terminal domain"/>
    <property type="match status" value="1"/>
</dbReference>
<evidence type="ECO:0000259" key="12">
    <source>
        <dbReference type="PROSITE" id="PS50109"/>
    </source>
</evidence>
<dbReference type="InterPro" id="IPR011006">
    <property type="entry name" value="CheY-like_superfamily"/>
</dbReference>
<keyword evidence="8" id="KW-0902">Two-component regulatory system</keyword>
<evidence type="ECO:0000256" key="1">
    <source>
        <dbReference type="ARBA" id="ARBA00000085"/>
    </source>
</evidence>
<dbReference type="Pfam" id="PF02518">
    <property type="entry name" value="HATPase_c"/>
    <property type="match status" value="1"/>
</dbReference>
<dbReference type="PANTHER" id="PTHR43047">
    <property type="entry name" value="TWO-COMPONENT HISTIDINE PROTEIN KINASE"/>
    <property type="match status" value="1"/>
</dbReference>
<protein>
    <recommendedName>
        <fullName evidence="4">Stage 0 sporulation protein A homolog</fullName>
        <ecNumber evidence="3">2.7.13.3</ecNumber>
    </recommendedName>
</protein>
<dbReference type="InterPro" id="IPR001638">
    <property type="entry name" value="Solute-binding_3/MltF_N"/>
</dbReference>
<dbReference type="InterPro" id="IPR003661">
    <property type="entry name" value="HisK_dim/P_dom"/>
</dbReference>
<dbReference type="SUPFAM" id="SSF47384">
    <property type="entry name" value="Homodimeric domain of signal transducing histidine kinase"/>
    <property type="match status" value="1"/>
</dbReference>
<dbReference type="SMART" id="SM00388">
    <property type="entry name" value="HisKA"/>
    <property type="match status" value="1"/>
</dbReference>
<evidence type="ECO:0000256" key="8">
    <source>
        <dbReference type="ARBA" id="ARBA00023012"/>
    </source>
</evidence>
<dbReference type="CDD" id="cd17546">
    <property type="entry name" value="REC_hyHK_CKI1_RcsC-like"/>
    <property type="match status" value="1"/>
</dbReference>
<feature type="transmembrane region" description="Helical" evidence="11">
    <location>
        <begin position="423"/>
        <end position="445"/>
    </location>
</feature>
<dbReference type="EMBL" id="JAGZGG010000031">
    <property type="protein sequence ID" value="MBS5333143.1"/>
    <property type="molecule type" value="Genomic_DNA"/>
</dbReference>
<dbReference type="EC" id="2.7.13.3" evidence="3"/>
<dbReference type="Proteomes" id="UP000759273">
    <property type="component" value="Unassembled WGS sequence"/>
</dbReference>
<evidence type="ECO:0000256" key="4">
    <source>
        <dbReference type="ARBA" id="ARBA00018672"/>
    </source>
</evidence>
<feature type="domain" description="Response regulatory" evidence="13">
    <location>
        <begin position="720"/>
        <end position="842"/>
    </location>
</feature>
<comment type="catalytic activity">
    <reaction evidence="1">
        <text>ATP + protein L-histidine = ADP + protein N-phospho-L-histidine.</text>
        <dbReference type="EC" id="2.7.13.3"/>
    </reaction>
</comment>
<evidence type="ECO:0000256" key="10">
    <source>
        <dbReference type="PROSITE-ProRule" id="PRU00169"/>
    </source>
</evidence>
<dbReference type="InterPro" id="IPR004358">
    <property type="entry name" value="Sig_transdc_His_kin-like_C"/>
</dbReference>
<evidence type="ECO:0000256" key="11">
    <source>
        <dbReference type="SAM" id="Phobius"/>
    </source>
</evidence>
<evidence type="ECO:0000313" key="15">
    <source>
        <dbReference type="Proteomes" id="UP000759273"/>
    </source>
</evidence>
<evidence type="ECO:0000256" key="3">
    <source>
        <dbReference type="ARBA" id="ARBA00012438"/>
    </source>
</evidence>
<dbReference type="CDD" id="cd16922">
    <property type="entry name" value="HATPase_EvgS-ArcB-TorS-like"/>
    <property type="match status" value="1"/>
</dbReference>
<dbReference type="SMART" id="SM00387">
    <property type="entry name" value="HATPase_c"/>
    <property type="match status" value="1"/>
</dbReference>
<feature type="domain" description="Histidine kinase" evidence="12">
    <location>
        <begin position="474"/>
        <end position="697"/>
    </location>
</feature>
<dbReference type="GO" id="GO:0000155">
    <property type="term" value="F:phosphorelay sensor kinase activity"/>
    <property type="evidence" value="ECO:0007669"/>
    <property type="project" value="InterPro"/>
</dbReference>
<dbReference type="GO" id="GO:0016020">
    <property type="term" value="C:membrane"/>
    <property type="evidence" value="ECO:0007669"/>
    <property type="project" value="UniProtKB-SubCell"/>
</dbReference>
<dbReference type="InterPro" id="IPR003594">
    <property type="entry name" value="HATPase_dom"/>
</dbReference>
<gene>
    <name evidence="14" type="ORF">KHY36_11525</name>
</gene>
<name>A0A943DCC2_9FIRM</name>
<dbReference type="Pfam" id="PF00072">
    <property type="entry name" value="Response_reg"/>
    <property type="match status" value="1"/>
</dbReference>
<keyword evidence="7" id="KW-0418">Kinase</keyword>
<dbReference type="PRINTS" id="PR00344">
    <property type="entry name" value="BCTRLSENSOR"/>
</dbReference>
<evidence type="ECO:0000259" key="13">
    <source>
        <dbReference type="PROSITE" id="PS50110"/>
    </source>
</evidence>
<evidence type="ECO:0000256" key="7">
    <source>
        <dbReference type="ARBA" id="ARBA00022777"/>
    </source>
</evidence>
<comment type="caution">
    <text evidence="14">The sequence shown here is derived from an EMBL/GenBank/DDBJ whole genome shotgun (WGS) entry which is preliminary data.</text>
</comment>
<accession>A0A943DCC2</accession>
<dbReference type="SMART" id="SM00448">
    <property type="entry name" value="REC"/>
    <property type="match status" value="1"/>
</dbReference>
<dbReference type="Gene3D" id="3.40.190.10">
    <property type="entry name" value="Periplasmic binding protein-like II"/>
    <property type="match status" value="4"/>
</dbReference>
<dbReference type="CDD" id="cd00082">
    <property type="entry name" value="HisKA"/>
    <property type="match status" value="1"/>
</dbReference>
<dbReference type="Pfam" id="PF00512">
    <property type="entry name" value="HisKA"/>
    <property type="match status" value="1"/>
</dbReference>
<keyword evidence="11" id="KW-0812">Transmembrane</keyword>
<evidence type="ECO:0000256" key="9">
    <source>
        <dbReference type="ARBA" id="ARBA00024867"/>
    </source>
</evidence>
<evidence type="ECO:0000256" key="6">
    <source>
        <dbReference type="ARBA" id="ARBA00022679"/>
    </source>
</evidence>
<dbReference type="Gene3D" id="1.10.287.130">
    <property type="match status" value="1"/>
</dbReference>
<comment type="subcellular location">
    <subcellularLocation>
        <location evidence="2">Membrane</location>
    </subcellularLocation>
</comment>
<dbReference type="InterPro" id="IPR036097">
    <property type="entry name" value="HisK_dim/P_sf"/>
</dbReference>
<dbReference type="Pfam" id="PF00497">
    <property type="entry name" value="SBP_bac_3"/>
    <property type="match status" value="1"/>
</dbReference>
<dbReference type="SUPFAM" id="SSF53850">
    <property type="entry name" value="Periplasmic binding protein-like II"/>
    <property type="match status" value="2"/>
</dbReference>
<dbReference type="AlphaFoldDB" id="A0A943DCC2"/>